<dbReference type="GeneID" id="26520554"/>
<dbReference type="KEGG" id="vg:26520554"/>
<evidence type="ECO:0000313" key="2">
    <source>
        <dbReference type="EMBL" id="AKG94505.1"/>
    </source>
</evidence>
<dbReference type="RefSeq" id="YP_009191825.1">
    <property type="nucleotide sequence ID" value="NC_028702.1"/>
</dbReference>
<dbReference type="Proteomes" id="UP000201918">
    <property type="component" value="Segment"/>
</dbReference>
<keyword evidence="3" id="KW-1185">Reference proteome</keyword>
<evidence type="ECO:0000313" key="3">
    <source>
        <dbReference type="Proteomes" id="UP000201918"/>
    </source>
</evidence>
<proteinExistence type="predicted"/>
<protein>
    <submittedName>
        <fullName evidence="2">Uncharacterized protein</fullName>
    </submittedName>
</protein>
<organism evidence="2 3">
    <name type="scientific">Delftia phage IME-DE1</name>
    <dbReference type="NCBI Taxonomy" id="1647385"/>
    <lineage>
        <taxon>Viruses</taxon>
        <taxon>Duplodnaviria</taxon>
        <taxon>Heunggongvirae</taxon>
        <taxon>Uroviricota</taxon>
        <taxon>Caudoviricetes</taxon>
        <taxon>Autographivirales</taxon>
        <taxon>Autotranscriptaviridae</taxon>
        <taxon>Piedvirus</taxon>
        <taxon>Piedvirus IMEDE1</taxon>
    </lineage>
</organism>
<evidence type="ECO:0000256" key="1">
    <source>
        <dbReference type="SAM" id="MobiDB-lite"/>
    </source>
</evidence>
<sequence>MGGIVRSVKKAVGGLLGTNKAPEIIMPDPVVQAVAAPAEQAQAPVSETEQGLTNEKANRKGKSALRVQRSNVGGGSGLNM</sequence>
<reference evidence="2 3" key="1">
    <citation type="submission" date="2015-04" db="EMBL/GenBank/DDBJ databases">
        <title>Isolation and genomic analysis of Delftia bacteriophage IME-DE1.</title>
        <authorList>
            <person name="Kang H."/>
        </authorList>
    </citation>
    <scope>NUCLEOTIDE SEQUENCE [LARGE SCALE GENOMIC DNA]</scope>
</reference>
<dbReference type="EMBL" id="KR153873">
    <property type="protein sequence ID" value="AKG94505.1"/>
    <property type="molecule type" value="Genomic_DNA"/>
</dbReference>
<feature type="region of interest" description="Disordered" evidence="1">
    <location>
        <begin position="37"/>
        <end position="80"/>
    </location>
</feature>
<accession>A0A0F7ILR1</accession>
<name>A0A0F7ILR1_9CAUD</name>